<dbReference type="Proteomes" id="UP000593943">
    <property type="component" value="Chromosome"/>
</dbReference>
<evidence type="ECO:0000313" key="3">
    <source>
        <dbReference type="EMBL" id="OZG64752.1"/>
    </source>
</evidence>
<evidence type="ECO:0000313" key="6">
    <source>
        <dbReference type="Proteomes" id="UP000593943"/>
    </source>
</evidence>
<evidence type="ECO:0000259" key="2">
    <source>
        <dbReference type="Pfam" id="PF22513"/>
    </source>
</evidence>
<dbReference type="AlphaFoldDB" id="A0A261FZY5"/>
<name>A0A261FZY5_9BIFI</name>
<accession>A0A261FZY5</accession>
<keyword evidence="6" id="KW-1185">Reference proteome</keyword>
<dbReference type="Proteomes" id="UP000216057">
    <property type="component" value="Unassembled WGS sequence"/>
</dbReference>
<sequence>MATFTLRKLDDEVAEQFKQMAKDHGRSAEAELRSVVEEVTRRYIEEKDRTVATGADWLADIRRIMSDNGITENDEPLPLPDRDFSQPHPPFADSAASSGGEQS</sequence>
<gene>
    <name evidence="4" type="ORF">BE0216_08625</name>
    <name evidence="3" type="ORF">BEUL_2107</name>
</gene>
<reference evidence="4 6" key="2">
    <citation type="submission" date="2020-10" db="EMBL/GenBank/DDBJ databases">
        <title>Genome sequencing of Bifidobacterium eulemuris_DSMZ_100216.</title>
        <authorList>
            <person name="Kim J."/>
        </authorList>
    </citation>
    <scope>NUCLEOTIDE SEQUENCE [LARGE SCALE GENOMIC DNA]</scope>
    <source>
        <strain evidence="4 6">DSM 100216</strain>
    </source>
</reference>
<dbReference type="InterPro" id="IPR010985">
    <property type="entry name" value="Ribbon_hlx_hlx"/>
</dbReference>
<dbReference type="Gene3D" id="1.10.1220.10">
    <property type="entry name" value="Met repressor-like"/>
    <property type="match status" value="1"/>
</dbReference>
<dbReference type="Pfam" id="PF22513">
    <property type="entry name" value="FitA-like_RHH"/>
    <property type="match status" value="1"/>
</dbReference>
<evidence type="ECO:0000313" key="4">
    <source>
        <dbReference type="EMBL" id="QOL32497.1"/>
    </source>
</evidence>
<dbReference type="KEGG" id="beu:BE0216_08625"/>
<dbReference type="SUPFAM" id="SSF47598">
    <property type="entry name" value="Ribbon-helix-helix"/>
    <property type="match status" value="1"/>
</dbReference>
<dbReference type="EMBL" id="CP062938">
    <property type="protein sequence ID" value="QOL32497.1"/>
    <property type="molecule type" value="Genomic_DNA"/>
</dbReference>
<proteinExistence type="predicted"/>
<protein>
    <recommendedName>
        <fullName evidence="2">Antitoxin FitA-like ribbon-helix-helix domain-containing protein</fullName>
    </recommendedName>
</protein>
<dbReference type="GO" id="GO:0006355">
    <property type="term" value="P:regulation of DNA-templated transcription"/>
    <property type="evidence" value="ECO:0007669"/>
    <property type="project" value="InterPro"/>
</dbReference>
<dbReference type="EMBL" id="MWWZ01000014">
    <property type="protein sequence ID" value="OZG64752.1"/>
    <property type="molecule type" value="Genomic_DNA"/>
</dbReference>
<dbReference type="RefSeq" id="WP_094637608.1">
    <property type="nucleotide sequence ID" value="NZ_CP062938.1"/>
</dbReference>
<feature type="domain" description="Antitoxin FitA-like ribbon-helix-helix" evidence="2">
    <location>
        <begin position="2"/>
        <end position="38"/>
    </location>
</feature>
<reference evidence="3 5" key="1">
    <citation type="journal article" date="2017" name="BMC Genomics">
        <title>Comparative genomic and phylogenomic analyses of the Bifidobacteriaceae family.</title>
        <authorList>
            <person name="Lugli G.A."/>
            <person name="Milani C."/>
            <person name="Turroni F."/>
            <person name="Duranti S."/>
            <person name="Mancabelli L."/>
            <person name="Mangifesta M."/>
            <person name="Ferrario C."/>
            <person name="Modesto M."/>
            <person name="Mattarelli P."/>
            <person name="Jiri K."/>
            <person name="van Sinderen D."/>
            <person name="Ventura M."/>
        </authorList>
    </citation>
    <scope>NUCLEOTIDE SEQUENCE [LARGE SCALE GENOMIC DNA]</scope>
    <source>
        <strain evidence="3 5">DSM 100216</strain>
    </source>
</reference>
<evidence type="ECO:0000313" key="5">
    <source>
        <dbReference type="Proteomes" id="UP000216057"/>
    </source>
</evidence>
<organism evidence="3 5">
    <name type="scientific">Bifidobacterium eulemuris</name>
    <dbReference type="NCBI Taxonomy" id="1765219"/>
    <lineage>
        <taxon>Bacteria</taxon>
        <taxon>Bacillati</taxon>
        <taxon>Actinomycetota</taxon>
        <taxon>Actinomycetes</taxon>
        <taxon>Bifidobacteriales</taxon>
        <taxon>Bifidobacteriaceae</taxon>
        <taxon>Bifidobacterium</taxon>
    </lineage>
</organism>
<evidence type="ECO:0000256" key="1">
    <source>
        <dbReference type="SAM" id="MobiDB-lite"/>
    </source>
</evidence>
<dbReference type="OrthoDB" id="3238326at2"/>
<dbReference type="InterPro" id="IPR013321">
    <property type="entry name" value="Arc_rbn_hlx_hlx"/>
</dbReference>
<feature type="region of interest" description="Disordered" evidence="1">
    <location>
        <begin position="69"/>
        <end position="103"/>
    </location>
</feature>
<dbReference type="InterPro" id="IPR053853">
    <property type="entry name" value="FitA-like_RHH"/>
</dbReference>